<dbReference type="InterPro" id="IPR013655">
    <property type="entry name" value="PAS_fold_3"/>
</dbReference>
<evidence type="ECO:0000256" key="3">
    <source>
        <dbReference type="PROSITE-ProRule" id="PRU00284"/>
    </source>
</evidence>
<dbReference type="SUPFAM" id="SSF58104">
    <property type="entry name" value="Methyl-accepting chemotaxis protein (MCP) signaling domain"/>
    <property type="match status" value="1"/>
</dbReference>
<dbReference type="RefSeq" id="WP_405336755.1">
    <property type="nucleotide sequence ID" value="NZ_JBANFI010000001.1"/>
</dbReference>
<keyword evidence="5" id="KW-0812">Transmembrane</keyword>
<dbReference type="Proteomes" id="UP001621714">
    <property type="component" value="Unassembled WGS sequence"/>
</dbReference>
<dbReference type="InterPro" id="IPR000014">
    <property type="entry name" value="PAS"/>
</dbReference>
<evidence type="ECO:0000256" key="4">
    <source>
        <dbReference type="SAM" id="Coils"/>
    </source>
</evidence>
<dbReference type="Gene3D" id="3.30.450.20">
    <property type="entry name" value="PAS domain"/>
    <property type="match status" value="1"/>
</dbReference>
<evidence type="ECO:0000259" key="7">
    <source>
        <dbReference type="PROSITE" id="PS50112"/>
    </source>
</evidence>
<evidence type="ECO:0000256" key="2">
    <source>
        <dbReference type="ARBA" id="ARBA00023224"/>
    </source>
</evidence>
<proteinExistence type="predicted"/>
<dbReference type="EMBL" id="JBANFI010000001">
    <property type="protein sequence ID" value="MFK7159858.1"/>
    <property type="molecule type" value="Genomic_DNA"/>
</dbReference>
<dbReference type="PANTHER" id="PTHR32089">
    <property type="entry name" value="METHYL-ACCEPTING CHEMOTAXIS PROTEIN MCPB"/>
    <property type="match status" value="1"/>
</dbReference>
<dbReference type="InterPro" id="IPR035965">
    <property type="entry name" value="PAS-like_dom_sf"/>
</dbReference>
<comment type="subcellular location">
    <subcellularLocation>
        <location evidence="1">Membrane</location>
    </subcellularLocation>
</comment>
<keyword evidence="5" id="KW-0472">Membrane</keyword>
<gene>
    <name evidence="8" type="ORF">V6U78_02245</name>
</gene>
<keyword evidence="9" id="KW-1185">Reference proteome</keyword>
<keyword evidence="4" id="KW-0175">Coiled coil</keyword>
<dbReference type="Pfam" id="PF08447">
    <property type="entry name" value="PAS_3"/>
    <property type="match status" value="1"/>
</dbReference>
<reference evidence="8 9" key="1">
    <citation type="submission" date="2024-02" db="EMBL/GenBank/DDBJ databases">
        <title>Marinospirillum sp. MEB 164 isolated from Lonar lake sediment.</title>
        <authorList>
            <person name="Joshi A."/>
            <person name="Thite S."/>
        </authorList>
    </citation>
    <scope>NUCLEOTIDE SEQUENCE [LARGE SCALE GENOMIC DNA]</scope>
    <source>
        <strain evidence="8 9">MEB164</strain>
    </source>
</reference>
<evidence type="ECO:0000313" key="8">
    <source>
        <dbReference type="EMBL" id="MFK7159858.1"/>
    </source>
</evidence>
<dbReference type="PROSITE" id="PS50111">
    <property type="entry name" value="CHEMOTAXIS_TRANSDUC_2"/>
    <property type="match status" value="1"/>
</dbReference>
<keyword evidence="2 3" id="KW-0807">Transducer</keyword>
<dbReference type="SMART" id="SM00283">
    <property type="entry name" value="MA"/>
    <property type="match status" value="1"/>
</dbReference>
<evidence type="ECO:0000256" key="5">
    <source>
        <dbReference type="SAM" id="Phobius"/>
    </source>
</evidence>
<dbReference type="PROSITE" id="PS50112">
    <property type="entry name" value="PAS"/>
    <property type="match status" value="1"/>
</dbReference>
<dbReference type="SMART" id="SM00091">
    <property type="entry name" value="PAS"/>
    <property type="match status" value="1"/>
</dbReference>
<dbReference type="Pfam" id="PF00015">
    <property type="entry name" value="MCPsignal"/>
    <property type="match status" value="1"/>
</dbReference>
<dbReference type="InterPro" id="IPR004089">
    <property type="entry name" value="MCPsignal_dom"/>
</dbReference>
<comment type="caution">
    <text evidence="8">The sequence shown here is derived from an EMBL/GenBank/DDBJ whole genome shotgun (WGS) entry which is preliminary data.</text>
</comment>
<sequence length="533" mass="58280">MRVNQPITEQERLVSPQDQLITITDLRGIITDANQAFAEISGYTQQELIGQNHNLIRHPHMPEAAFEDLWKTIQSGRSWKGLVKNRCKNGDFYWVDAYVTPIKKDGKIVEYQSVRRAAPRALIARAEGIYARWSNSPRPQQPIRLSLRQQLFLCTFLITALGSGLAFWQLGGSASLVLAGSGLLLLGGLHWLTQGLKALEQQARQINDHPFMTWLYTGRQDELGRIEFALATRTSELLAVVARLHSNAALVRHKKANSDAQLQAALDHVEHQGSLIEEARQALQTQQASLAEVAEGTAKTTQSVAQSHQATQVGQASIHAVTEAIMHQAQELNLAKDQVAELAETSQEIEQVMEVISQVAEQTNLLALNAAIEAARAGEAGRGFAVVADEVRALAQRTHQSTLEVNRIVEELQTATQASVSAITQGVHTSSQTVSLADQMRQGFAEILQAVDQMRDFAALVNQMTQEQAALSEQTTEQMGALAHLAEQSVAAGQAARQEADDLDDQVAHLHLLASHFIDSLQAQAAATQVRSA</sequence>
<feature type="domain" description="Methyl-accepting transducer" evidence="6">
    <location>
        <begin position="247"/>
        <end position="483"/>
    </location>
</feature>
<dbReference type="Gene3D" id="1.10.287.950">
    <property type="entry name" value="Methyl-accepting chemotaxis protein"/>
    <property type="match status" value="1"/>
</dbReference>
<feature type="coiled-coil region" evidence="4">
    <location>
        <begin position="332"/>
        <end position="362"/>
    </location>
</feature>
<dbReference type="SUPFAM" id="SSF55785">
    <property type="entry name" value="PYP-like sensor domain (PAS domain)"/>
    <property type="match status" value="1"/>
</dbReference>
<evidence type="ECO:0000313" key="9">
    <source>
        <dbReference type="Proteomes" id="UP001621714"/>
    </source>
</evidence>
<dbReference type="NCBIfam" id="TIGR00229">
    <property type="entry name" value="sensory_box"/>
    <property type="match status" value="1"/>
</dbReference>
<name>A0ABW8PW10_9GAMM</name>
<dbReference type="PANTHER" id="PTHR32089:SF74">
    <property type="entry name" value="METHYL-ACCEPTING CHEMOTAXIS PROTEIN AER"/>
    <property type="match status" value="1"/>
</dbReference>
<evidence type="ECO:0000256" key="1">
    <source>
        <dbReference type="ARBA" id="ARBA00004370"/>
    </source>
</evidence>
<feature type="transmembrane region" description="Helical" evidence="5">
    <location>
        <begin position="151"/>
        <end position="168"/>
    </location>
</feature>
<protein>
    <submittedName>
        <fullName evidence="8">Methyl-accepting chemotaxis protein</fullName>
    </submittedName>
</protein>
<keyword evidence="5" id="KW-1133">Transmembrane helix</keyword>
<organism evidence="8 9">
    <name type="scientific">Marinospirillum alkalitolerans</name>
    <dbReference type="NCBI Taxonomy" id="3123374"/>
    <lineage>
        <taxon>Bacteria</taxon>
        <taxon>Pseudomonadati</taxon>
        <taxon>Pseudomonadota</taxon>
        <taxon>Gammaproteobacteria</taxon>
        <taxon>Oceanospirillales</taxon>
        <taxon>Oceanospirillaceae</taxon>
        <taxon>Marinospirillum</taxon>
    </lineage>
</organism>
<evidence type="ECO:0000259" key="6">
    <source>
        <dbReference type="PROSITE" id="PS50111"/>
    </source>
</evidence>
<dbReference type="CDD" id="cd00130">
    <property type="entry name" value="PAS"/>
    <property type="match status" value="1"/>
</dbReference>
<accession>A0ABW8PW10</accession>
<feature type="domain" description="PAS" evidence="7">
    <location>
        <begin position="21"/>
        <end position="76"/>
    </location>
</feature>